<dbReference type="Proteomes" id="UP000092024">
    <property type="component" value="Unassembled WGS sequence"/>
</dbReference>
<accession>A0A1A5YMW4</accession>
<keyword evidence="1" id="KW-1133">Transmembrane helix</keyword>
<evidence type="ECO:0000313" key="4">
    <source>
        <dbReference type="Proteomes" id="UP000092024"/>
    </source>
</evidence>
<gene>
    <name evidence="3" type="ORF">A7K91_21735</name>
</gene>
<feature type="transmembrane region" description="Helical" evidence="1">
    <location>
        <begin position="82"/>
        <end position="101"/>
    </location>
</feature>
<proteinExistence type="predicted"/>
<feature type="transmembrane region" description="Helical" evidence="1">
    <location>
        <begin position="210"/>
        <end position="228"/>
    </location>
</feature>
<dbReference type="InterPro" id="IPR025403">
    <property type="entry name" value="TgpA-like_C"/>
</dbReference>
<evidence type="ECO:0000256" key="1">
    <source>
        <dbReference type="SAM" id="Phobius"/>
    </source>
</evidence>
<feature type="transmembrane region" description="Helical" evidence="1">
    <location>
        <begin position="53"/>
        <end position="70"/>
    </location>
</feature>
<dbReference type="AlphaFoldDB" id="A0A1A5YMW4"/>
<organism evidence="3 4">
    <name type="scientific">Paenibacillus oryzae</name>
    <dbReference type="NCBI Taxonomy" id="1844972"/>
    <lineage>
        <taxon>Bacteria</taxon>
        <taxon>Bacillati</taxon>
        <taxon>Bacillota</taxon>
        <taxon>Bacilli</taxon>
        <taxon>Bacillales</taxon>
        <taxon>Paenibacillaceae</taxon>
        <taxon>Paenibacillus</taxon>
    </lineage>
</organism>
<dbReference type="STRING" id="1844972.A7K91_21735"/>
<dbReference type="RefSeq" id="WP_068680929.1">
    <property type="nucleotide sequence ID" value="NZ_LYPA01000042.1"/>
</dbReference>
<feature type="transmembrane region" description="Helical" evidence="1">
    <location>
        <begin position="286"/>
        <end position="307"/>
    </location>
</feature>
<dbReference type="Pfam" id="PF13559">
    <property type="entry name" value="DUF4129"/>
    <property type="match status" value="1"/>
</dbReference>
<protein>
    <recommendedName>
        <fullName evidence="2">Protein-glutamine gamma-glutamyltransferase-like C-terminal domain-containing protein</fullName>
    </recommendedName>
</protein>
<reference evidence="3 4" key="1">
    <citation type="submission" date="2016-05" db="EMBL/GenBank/DDBJ databases">
        <title>Paenibacillus oryzae. sp. nov., isolated from the rice root.</title>
        <authorList>
            <person name="Zhang J."/>
            <person name="Zhang X."/>
        </authorList>
    </citation>
    <scope>NUCLEOTIDE SEQUENCE [LARGE SCALE GENOMIC DNA]</scope>
    <source>
        <strain evidence="3 4">1DrF-4</strain>
    </source>
</reference>
<evidence type="ECO:0000313" key="3">
    <source>
        <dbReference type="EMBL" id="OBR66952.1"/>
    </source>
</evidence>
<evidence type="ECO:0000259" key="2">
    <source>
        <dbReference type="Pfam" id="PF13559"/>
    </source>
</evidence>
<comment type="caution">
    <text evidence="3">The sequence shown here is derived from an EMBL/GenBank/DDBJ whole genome shotgun (WGS) entry which is preliminary data.</text>
</comment>
<feature type="transmembrane region" description="Helical" evidence="1">
    <location>
        <begin position="137"/>
        <end position="158"/>
    </location>
</feature>
<keyword evidence="1" id="KW-0472">Membrane</keyword>
<sequence length="455" mass="52390">MQAENNAGLNQKSAEGGGSNHWKPFVRGLTELLFYFPFLLLAVVWLLPQSEVYPWLLTLWLPYAAAAWLIHKAESLKFWRRLAGALIIGGVHIAAFAFFRGLTGYDAIWLLCMATAIWMADRGVAMRLHGWNDSFSFNRMASCILAYFVLTCIIHWGPDRLSPYSIPAAICGITALFLFLLIINHRHLSFELIDKGKNSAVLTARRRNRWMMAILLGLIVLISIFRQLQQWVEEGLKTAFAALMALFRSESSPPDQEIPASQEPNAFLPEIEPREPALWMKMLEQFMWYVIYAFIIAVTCVLLFFIIRKLFRLSEALWKRLFHTKAINNEDGAAYKDEIESLMASSKWKRNRASRAKGGLLNDVKAWNELSANSEKIRYLYKMMVRRGISRGYSYRKDQTARETAEALAKRQQKLNGTVVYELDRFVDLYEQARYGGIEPDSSEVELYRSRLEEK</sequence>
<keyword evidence="1" id="KW-0812">Transmembrane</keyword>
<feature type="transmembrane region" description="Helical" evidence="1">
    <location>
        <begin position="164"/>
        <end position="183"/>
    </location>
</feature>
<name>A0A1A5YMW4_9BACL</name>
<keyword evidence="4" id="KW-1185">Reference proteome</keyword>
<feature type="transmembrane region" description="Helical" evidence="1">
    <location>
        <begin position="29"/>
        <end position="47"/>
    </location>
</feature>
<feature type="domain" description="Protein-glutamine gamma-glutamyltransferase-like C-terminal" evidence="2">
    <location>
        <begin position="380"/>
        <end position="452"/>
    </location>
</feature>
<dbReference type="EMBL" id="LYPA01000042">
    <property type="protein sequence ID" value="OBR66952.1"/>
    <property type="molecule type" value="Genomic_DNA"/>
</dbReference>
<dbReference type="OrthoDB" id="2663086at2"/>